<keyword evidence="5" id="KW-0053">Apoptosis</keyword>
<feature type="compositionally biased region" description="Basic and acidic residues" evidence="17">
    <location>
        <begin position="98"/>
        <end position="113"/>
    </location>
</feature>
<evidence type="ECO:0000259" key="18">
    <source>
        <dbReference type="Pfam" id="PF10488"/>
    </source>
</evidence>
<evidence type="ECO:0000256" key="14">
    <source>
        <dbReference type="ARBA" id="ARBA00040008"/>
    </source>
</evidence>
<feature type="domain" description="Protein phosphatase 1 regulatory subunit 15A/B C-terminal" evidence="18">
    <location>
        <begin position="354"/>
        <end position="424"/>
    </location>
</feature>
<organism evidence="19 20">
    <name type="scientific">Cricetulus griseus</name>
    <name type="common">Chinese hamster</name>
    <name type="synonym">Cricetulus barabensis griseus</name>
    <dbReference type="NCBI Taxonomy" id="10029"/>
    <lineage>
        <taxon>Eukaryota</taxon>
        <taxon>Metazoa</taxon>
        <taxon>Chordata</taxon>
        <taxon>Craniata</taxon>
        <taxon>Vertebrata</taxon>
        <taxon>Euteleostomi</taxon>
        <taxon>Mammalia</taxon>
        <taxon>Eutheria</taxon>
        <taxon>Euarchontoglires</taxon>
        <taxon>Glires</taxon>
        <taxon>Rodentia</taxon>
        <taxon>Myomorpha</taxon>
        <taxon>Muroidea</taxon>
        <taxon>Cricetidae</taxon>
        <taxon>Cricetinae</taxon>
        <taxon>Cricetulus</taxon>
    </lineage>
</organism>
<evidence type="ECO:0000256" key="1">
    <source>
        <dbReference type="ARBA" id="ARBA00004397"/>
    </source>
</evidence>
<dbReference type="Pfam" id="PF10488">
    <property type="entry name" value="PP1c_bdg"/>
    <property type="match status" value="1"/>
</dbReference>
<dbReference type="EMBL" id="JH000991">
    <property type="protein sequence ID" value="EGW03978.1"/>
    <property type="molecule type" value="Genomic_DNA"/>
</dbReference>
<dbReference type="PANTHER" id="PTHR16489:SF14">
    <property type="entry name" value="PROTEIN PHOSPHATASE 1 REGULATORY SUBUNIT 15A"/>
    <property type="match status" value="1"/>
</dbReference>
<gene>
    <name evidence="19" type="ORF">I79_016638</name>
</gene>
<keyword evidence="6" id="KW-0677">Repeat</keyword>
<keyword evidence="8" id="KW-0256">Endoplasmic reticulum</keyword>
<dbReference type="InParanoid" id="G3HZX4"/>
<dbReference type="STRING" id="10029.G3HZX4"/>
<name>G3HZX4_CRIGR</name>
<evidence type="ECO:0000256" key="6">
    <source>
        <dbReference type="ARBA" id="ARBA00022737"/>
    </source>
</evidence>
<feature type="compositionally biased region" description="Pro residues" evidence="17">
    <location>
        <begin position="62"/>
        <end position="71"/>
    </location>
</feature>
<dbReference type="InterPro" id="IPR019523">
    <property type="entry name" value="Prot_Pase1_reg-su15A/B_C"/>
</dbReference>
<feature type="region of interest" description="Disordered" evidence="17">
    <location>
        <begin position="59"/>
        <end position="168"/>
    </location>
</feature>
<keyword evidence="4" id="KW-0597">Phosphoprotein</keyword>
<evidence type="ECO:0000256" key="10">
    <source>
        <dbReference type="ARBA" id="ARBA00022845"/>
    </source>
</evidence>
<evidence type="ECO:0000256" key="8">
    <source>
        <dbReference type="ARBA" id="ARBA00022824"/>
    </source>
</evidence>
<evidence type="ECO:0000256" key="16">
    <source>
        <dbReference type="ARBA" id="ARBA00047011"/>
    </source>
</evidence>
<keyword evidence="9" id="KW-0832">Ubl conjugation</keyword>
<dbReference type="GO" id="GO:0005789">
    <property type="term" value="C:endoplasmic reticulum membrane"/>
    <property type="evidence" value="ECO:0007669"/>
    <property type="project" value="UniProtKB-SubCell"/>
</dbReference>
<keyword evidence="10" id="KW-0810">Translation regulation</keyword>
<keyword evidence="13" id="KW-0472">Membrane</keyword>
<feature type="compositionally biased region" description="Acidic residues" evidence="17">
    <location>
        <begin position="185"/>
        <end position="198"/>
    </location>
</feature>
<reference evidence="20" key="1">
    <citation type="journal article" date="2011" name="Nat. Biotechnol.">
        <title>The genomic sequence of the Chinese hamster ovary (CHO)-K1 cell line.</title>
        <authorList>
            <person name="Xu X."/>
            <person name="Nagarajan H."/>
            <person name="Lewis N.E."/>
            <person name="Pan S."/>
            <person name="Cai Z."/>
            <person name="Liu X."/>
            <person name="Chen W."/>
            <person name="Xie M."/>
            <person name="Wang W."/>
            <person name="Hammond S."/>
            <person name="Andersen M.R."/>
            <person name="Neff N."/>
            <person name="Passarelli B."/>
            <person name="Koh W."/>
            <person name="Fan H.C."/>
            <person name="Wang J."/>
            <person name="Gui Y."/>
            <person name="Lee K.H."/>
            <person name="Betenbaugh M.J."/>
            <person name="Quake S.R."/>
            <person name="Famili I."/>
            <person name="Palsson B.O."/>
            <person name="Wang J."/>
        </authorList>
    </citation>
    <scope>NUCLEOTIDE SEQUENCE [LARGE SCALE GENOMIC DNA]</scope>
    <source>
        <strain evidence="20">CHO K1 cell line</strain>
    </source>
</reference>
<dbReference type="GO" id="GO:0005741">
    <property type="term" value="C:mitochondrial outer membrane"/>
    <property type="evidence" value="ECO:0007669"/>
    <property type="project" value="UniProtKB-SubCell"/>
</dbReference>
<evidence type="ECO:0000256" key="7">
    <source>
        <dbReference type="ARBA" id="ARBA00022787"/>
    </source>
</evidence>
<dbReference type="AlphaFoldDB" id="G3HZX4"/>
<evidence type="ECO:0000256" key="5">
    <source>
        <dbReference type="ARBA" id="ARBA00022703"/>
    </source>
</evidence>
<evidence type="ECO:0000256" key="2">
    <source>
        <dbReference type="ARBA" id="ARBA00004570"/>
    </source>
</evidence>
<feature type="compositionally biased region" description="Basic and acidic residues" evidence="17">
    <location>
        <begin position="131"/>
        <end position="143"/>
    </location>
</feature>
<evidence type="ECO:0000256" key="9">
    <source>
        <dbReference type="ARBA" id="ARBA00022843"/>
    </source>
</evidence>
<feature type="region of interest" description="Disordered" evidence="17">
    <location>
        <begin position="277"/>
        <end position="296"/>
    </location>
</feature>
<evidence type="ECO:0000256" key="11">
    <source>
        <dbReference type="ARBA" id="ARBA00023016"/>
    </source>
</evidence>
<feature type="region of interest" description="Disordered" evidence="17">
    <location>
        <begin position="181"/>
        <end position="242"/>
    </location>
</feature>
<accession>G3HZX4</accession>
<dbReference type="InterPro" id="IPR051254">
    <property type="entry name" value="PPP1R15"/>
</dbReference>
<dbReference type="PANTHER" id="PTHR16489">
    <property type="entry name" value="GH11727P"/>
    <property type="match status" value="1"/>
</dbReference>
<evidence type="ECO:0000313" key="19">
    <source>
        <dbReference type="EMBL" id="EGW03978.1"/>
    </source>
</evidence>
<dbReference type="eggNOG" id="ENOG502S745">
    <property type="taxonomic scope" value="Eukaryota"/>
</dbReference>
<evidence type="ECO:0000256" key="15">
    <source>
        <dbReference type="ARBA" id="ARBA00042438"/>
    </source>
</evidence>
<dbReference type="Proteomes" id="UP000001075">
    <property type="component" value="Unassembled WGS sequence"/>
</dbReference>
<dbReference type="GO" id="GO:0034976">
    <property type="term" value="P:response to endoplasmic reticulum stress"/>
    <property type="evidence" value="ECO:0007669"/>
    <property type="project" value="TreeGrafter"/>
</dbReference>
<evidence type="ECO:0000256" key="13">
    <source>
        <dbReference type="ARBA" id="ARBA00023136"/>
    </source>
</evidence>
<dbReference type="GO" id="GO:0006417">
    <property type="term" value="P:regulation of translation"/>
    <property type="evidence" value="ECO:0007669"/>
    <property type="project" value="UniProtKB-KW"/>
</dbReference>
<comment type="subcellular location">
    <subcellularLocation>
        <location evidence="1">Endoplasmic reticulum membrane</location>
        <topology evidence="1">Peripheral membrane protein</topology>
        <orientation evidence="1">Cytoplasmic side</orientation>
    </subcellularLocation>
    <subcellularLocation>
        <location evidence="2">Mitochondrion outer membrane</location>
        <topology evidence="2">Peripheral membrane protein</topology>
        <orientation evidence="2">Cytoplasmic side</orientation>
    </subcellularLocation>
</comment>
<keyword evidence="7" id="KW-1000">Mitochondrion outer membrane</keyword>
<dbReference type="GO" id="GO:0000164">
    <property type="term" value="C:protein phosphatase type 1 complex"/>
    <property type="evidence" value="ECO:0007669"/>
    <property type="project" value="TreeGrafter"/>
</dbReference>
<keyword evidence="12" id="KW-0496">Mitochondrion</keyword>
<evidence type="ECO:0000256" key="12">
    <source>
        <dbReference type="ARBA" id="ARBA00023128"/>
    </source>
</evidence>
<comment type="subunit">
    <text evidence="16">Interacts with PPP1CA. Interacts with EIF2S1. Interacts with PCNA. Interacts with LYN and KMT2A/MLL1. Interacts with PPP1R1A and SMARCB1. Interacts with SMAD7. Interacts with BAG1. Interacts with NOX4.</text>
</comment>
<protein>
    <recommendedName>
        <fullName evidence="14">Protein phosphatase 1 regulatory subunit 15A</fullName>
    </recommendedName>
    <alternativeName>
        <fullName evidence="15">Growth arrest and DNA damage-inducible protein GADD34</fullName>
    </alternativeName>
</protein>
<dbReference type="FunCoup" id="G3HZX4">
    <property type="interactions" value="217"/>
</dbReference>
<evidence type="ECO:0000256" key="17">
    <source>
        <dbReference type="SAM" id="MobiDB-lite"/>
    </source>
</evidence>
<evidence type="ECO:0000256" key="3">
    <source>
        <dbReference type="ARBA" id="ARBA00010161"/>
    </source>
</evidence>
<evidence type="ECO:0000256" key="4">
    <source>
        <dbReference type="ARBA" id="ARBA00022553"/>
    </source>
</evidence>
<comment type="similarity">
    <text evidence="3">Belongs to the PPP1R15 family.</text>
</comment>
<evidence type="ECO:0000313" key="20">
    <source>
        <dbReference type="Proteomes" id="UP000001075"/>
    </source>
</evidence>
<proteinExistence type="inferred from homology"/>
<dbReference type="GO" id="GO:0006915">
    <property type="term" value="P:apoptotic process"/>
    <property type="evidence" value="ECO:0007669"/>
    <property type="project" value="UniProtKB-KW"/>
</dbReference>
<keyword evidence="11" id="KW-0346">Stress response</keyword>
<dbReference type="GO" id="GO:0019888">
    <property type="term" value="F:protein phosphatase regulator activity"/>
    <property type="evidence" value="ECO:0007669"/>
    <property type="project" value="TreeGrafter"/>
</dbReference>
<sequence>MAPSPRPQHILLWRDAHSFHLLSPLMGFLSRAWSRLRVPEAPEPWPAETVTGADQIEADAHPAPPLVPENHPPQGEAEESGTPEEGHKSSTSVYCPGEAEHQATEEKQTENKADPPSSPSGSHSRAWEYCSKQEGEADPEPHRAGKYQLCQNAEAEEEEEAKVSSLSVSSGNAFLKAWVYRPGEDTEDDDDSDWGSAEEEGKALSSPTSPEHDFLKAWVYRPGEDTEDDQDSDWGSAEKDGLAQTFATPHTSAFLKTWVCCPGEDTEDDDCEVVVPEDSEAADPDKSPSHEAQGCLPGEQTEGLVEAEHSLFQVAFYLPGEKPAPPWTAPKLPLRLQRRLTLLRTPTQDQDPETPLRARKVHFSENVTVHFLAVWAGPAQAARPGPWEQLARDRSRFARRIAQAEEKLGPYLTPAFRARAWARLGNPSLPLALEPICDHTFFPSQ</sequence>